<feature type="region of interest" description="Disordered" evidence="2">
    <location>
        <begin position="15"/>
        <end position="43"/>
    </location>
</feature>
<name>A0A267G364_9PLAT</name>
<keyword evidence="4" id="KW-1185">Reference proteome</keyword>
<keyword evidence="1" id="KW-0175">Coiled coil</keyword>
<evidence type="ECO:0000313" key="3">
    <source>
        <dbReference type="EMBL" id="PAA80498.1"/>
    </source>
</evidence>
<feature type="compositionally biased region" description="Low complexity" evidence="2">
    <location>
        <begin position="217"/>
        <end position="228"/>
    </location>
</feature>
<reference evidence="3 4" key="1">
    <citation type="submission" date="2017-06" db="EMBL/GenBank/DDBJ databases">
        <title>A platform for efficient transgenesis in Macrostomum lignano, a flatworm model organism for stem cell research.</title>
        <authorList>
            <person name="Berezikov E."/>
        </authorList>
    </citation>
    <scope>NUCLEOTIDE SEQUENCE [LARGE SCALE GENOMIC DNA]</scope>
    <source>
        <strain evidence="3">DV1</strain>
        <tissue evidence="3">Whole organism</tissue>
    </source>
</reference>
<dbReference type="EMBL" id="NIVC01000578">
    <property type="protein sequence ID" value="PAA80498.1"/>
    <property type="molecule type" value="Genomic_DNA"/>
</dbReference>
<evidence type="ECO:0000256" key="2">
    <source>
        <dbReference type="SAM" id="MobiDB-lite"/>
    </source>
</evidence>
<feature type="region of interest" description="Disordered" evidence="2">
    <location>
        <begin position="213"/>
        <end position="254"/>
    </location>
</feature>
<gene>
    <name evidence="3" type="ORF">BOX15_Mlig002507g2</name>
</gene>
<protein>
    <submittedName>
        <fullName evidence="3">Uncharacterized protein</fullName>
    </submittedName>
</protein>
<sequence>SPGCLPLRPAALQTERQKPLAELPATRTFAPRQPCHSRSPMGQQLSSESYCLATIEKLVGELNTTDSQVSESHVTCGACGGSPGGGEFSGDHGGGDGGGEACRIAFAWREWARVSKFLERVLPNSEQKRLLRHVLLEQTGLSHCSFADANEGADESDELCVNGSACGGADGPRPSAESHWSVHLNYGDDSDKNAILYRDFVKLYFQLDHVTAPPSATQQQQTQQTQTTSAELASRDSGLSSLSSSSSSSAGQQGVDLADRLAEDLRRRCQRIGVALVVTKAAYHSRDCCCVVSGTVDVRSVLRNSGSLELRSRVNVDVEDAELGDQLQRSLSGLRDRLAGQQQQQLQFLQQVREQQEQQEQQQQQQAYFPMVLYLCGDSNRVILIYGRRLRHPAG</sequence>
<feature type="coiled-coil region" evidence="1">
    <location>
        <begin position="339"/>
        <end position="366"/>
    </location>
</feature>
<comment type="caution">
    <text evidence="3">The sequence shown here is derived from an EMBL/GenBank/DDBJ whole genome shotgun (WGS) entry which is preliminary data.</text>
</comment>
<feature type="compositionally biased region" description="Low complexity" evidence="2">
    <location>
        <begin position="237"/>
        <end position="249"/>
    </location>
</feature>
<proteinExistence type="predicted"/>
<evidence type="ECO:0000313" key="4">
    <source>
        <dbReference type="Proteomes" id="UP000215902"/>
    </source>
</evidence>
<dbReference type="AlphaFoldDB" id="A0A267G364"/>
<feature type="non-terminal residue" evidence="3">
    <location>
        <position position="1"/>
    </location>
</feature>
<evidence type="ECO:0000256" key="1">
    <source>
        <dbReference type="SAM" id="Coils"/>
    </source>
</evidence>
<organism evidence="3 4">
    <name type="scientific">Macrostomum lignano</name>
    <dbReference type="NCBI Taxonomy" id="282301"/>
    <lineage>
        <taxon>Eukaryota</taxon>
        <taxon>Metazoa</taxon>
        <taxon>Spiralia</taxon>
        <taxon>Lophotrochozoa</taxon>
        <taxon>Platyhelminthes</taxon>
        <taxon>Rhabditophora</taxon>
        <taxon>Macrostomorpha</taxon>
        <taxon>Macrostomida</taxon>
        <taxon>Macrostomidae</taxon>
        <taxon>Macrostomum</taxon>
    </lineage>
</organism>
<dbReference type="Proteomes" id="UP000215902">
    <property type="component" value="Unassembled WGS sequence"/>
</dbReference>
<accession>A0A267G364</accession>